<dbReference type="Gene3D" id="3.90.1150.10">
    <property type="entry name" value="Aspartate Aminotransferase, domain 1"/>
    <property type="match status" value="1"/>
</dbReference>
<organism evidence="1">
    <name type="scientific">Dyadobacter sp. 676</name>
    <dbReference type="NCBI Taxonomy" id="3088362"/>
    <lineage>
        <taxon>Bacteria</taxon>
        <taxon>Pseudomonadati</taxon>
        <taxon>Bacteroidota</taxon>
        <taxon>Cytophagia</taxon>
        <taxon>Cytophagales</taxon>
        <taxon>Spirosomataceae</taxon>
        <taxon>Dyadobacter</taxon>
    </lineage>
</organism>
<accession>A0AAU8FVU5</accession>
<gene>
    <name evidence="1" type="ORF">ABV298_14855</name>
</gene>
<reference evidence="1" key="1">
    <citation type="submission" date="2024-06" db="EMBL/GenBank/DDBJ databases">
        <title>Sequencing and assembly of the genome of Dyadobacter sp. strain 676, a symbiont of Cyamopsis tetragonoloba.</title>
        <authorList>
            <person name="Guro P."/>
            <person name="Sazanova A."/>
            <person name="Kuznetsova I."/>
            <person name="Belimov A."/>
            <person name="Safronova V."/>
        </authorList>
    </citation>
    <scope>NUCLEOTIDE SEQUENCE</scope>
    <source>
        <strain evidence="1">676</strain>
    </source>
</reference>
<dbReference type="EMBL" id="CP159289">
    <property type="protein sequence ID" value="XCH27597.1"/>
    <property type="molecule type" value="Genomic_DNA"/>
</dbReference>
<sequence>MHCQEAYKTLPRFGRSVSEKLFEWGICLPSGSNLGKSSLRQVSAILSGLFGR</sequence>
<dbReference type="InterPro" id="IPR015422">
    <property type="entry name" value="PyrdxlP-dep_Trfase_small"/>
</dbReference>
<evidence type="ECO:0008006" key="2">
    <source>
        <dbReference type="Google" id="ProtNLM"/>
    </source>
</evidence>
<dbReference type="RefSeq" id="WP_353722848.1">
    <property type="nucleotide sequence ID" value="NZ_CP159289.1"/>
</dbReference>
<evidence type="ECO:0000313" key="1">
    <source>
        <dbReference type="EMBL" id="XCH27597.1"/>
    </source>
</evidence>
<protein>
    <recommendedName>
        <fullName evidence="2">Four helix bundle protein</fullName>
    </recommendedName>
</protein>
<name>A0AAU8FVU5_9BACT</name>
<proteinExistence type="predicted"/>
<dbReference type="AlphaFoldDB" id="A0AAU8FVU5"/>